<organism evidence="3 4">
    <name type="scientific">Anoxybacteroides amylolyticum</name>
    <dbReference type="NCBI Taxonomy" id="294699"/>
    <lineage>
        <taxon>Bacteria</taxon>
        <taxon>Bacillati</taxon>
        <taxon>Bacillota</taxon>
        <taxon>Bacilli</taxon>
        <taxon>Bacillales</taxon>
        <taxon>Anoxybacillaceae</taxon>
        <taxon>Anoxybacteroides</taxon>
    </lineage>
</organism>
<evidence type="ECO:0000256" key="2">
    <source>
        <dbReference type="SAM" id="Phobius"/>
    </source>
</evidence>
<feature type="coiled-coil region" evidence="1">
    <location>
        <begin position="40"/>
        <end position="83"/>
    </location>
</feature>
<reference evidence="3 4" key="1">
    <citation type="journal article" date="2006" name="Syst. Appl. Microbiol.">
        <title>Anoxybacillus amylolyticus sp. nov., a thermophilic amylase producing bacterium isolated from Mount Rittmann (Antarctica).</title>
        <authorList>
            <person name="Poli A."/>
            <person name="Esposito E."/>
            <person name="Lama L."/>
            <person name="Orlando P."/>
            <person name="Nicolaus G."/>
            <person name="de Appolonia F."/>
            <person name="Gambacorta A."/>
            <person name="Nicolaus B."/>
        </authorList>
    </citation>
    <scope>NUCLEOTIDE SEQUENCE [LARGE SCALE GENOMIC DNA]</scope>
    <source>
        <strain evidence="3 4">DSM 15939</strain>
    </source>
</reference>
<dbReference type="InterPro" id="IPR052534">
    <property type="entry name" value="Extracell_DNA_Util/SecSys_Comp"/>
</dbReference>
<dbReference type="Proteomes" id="UP000076865">
    <property type="component" value="Chromosome"/>
</dbReference>
<protein>
    <submittedName>
        <fullName evidence="3">Fimbrial assembly family protein</fullName>
    </submittedName>
</protein>
<keyword evidence="1" id="KW-0175">Coiled coil</keyword>
<evidence type="ECO:0000256" key="1">
    <source>
        <dbReference type="SAM" id="Coils"/>
    </source>
</evidence>
<sequence length="194" mass="22506">MLIDVNLLPKKEPKNIVLLVSVLLLFVMVLAGGVFFYFSVQQANEQVESLTEQLKQLRALEAAEQQKQQSVQSQNEVQELKKTVEWAQQYPLKTVRLLRELTKQLPERGFFMNFSYTEDGTVKITVQFDTSEDAAYYLKRLEESPFIADVQLKSVTTTGEQNENKTEERDVLPRYLAQYELHVNKNALNEKKEQ</sequence>
<dbReference type="RefSeq" id="WP_066326479.1">
    <property type="nucleotide sequence ID" value="NZ_CP015438.1"/>
</dbReference>
<gene>
    <name evidence="3" type="ORF">GFC30_2878</name>
</gene>
<keyword evidence="2" id="KW-1133">Transmembrane helix</keyword>
<dbReference type="EMBL" id="CP015438">
    <property type="protein sequence ID" value="ANB60909.1"/>
    <property type="molecule type" value="Genomic_DNA"/>
</dbReference>
<keyword evidence="2" id="KW-0812">Transmembrane</keyword>
<dbReference type="AlphaFoldDB" id="A0A160F3J0"/>
<proteinExistence type="predicted"/>
<dbReference type="Pfam" id="PF05137">
    <property type="entry name" value="PilN"/>
    <property type="match status" value="1"/>
</dbReference>
<evidence type="ECO:0000313" key="3">
    <source>
        <dbReference type="EMBL" id="ANB60909.1"/>
    </source>
</evidence>
<dbReference type="InterPro" id="IPR007813">
    <property type="entry name" value="PilN"/>
</dbReference>
<dbReference type="PANTHER" id="PTHR40278:SF1">
    <property type="entry name" value="DNA UTILIZATION PROTEIN HOFN"/>
    <property type="match status" value="1"/>
</dbReference>
<dbReference type="OrthoDB" id="2971140at2"/>
<keyword evidence="2" id="KW-0472">Membrane</keyword>
<dbReference type="PANTHER" id="PTHR40278">
    <property type="entry name" value="DNA UTILIZATION PROTEIN HOFN"/>
    <property type="match status" value="1"/>
</dbReference>
<name>A0A160F3J0_9BACL</name>
<keyword evidence="4" id="KW-1185">Reference proteome</keyword>
<accession>A0A160F3J0</accession>
<dbReference type="KEGG" id="aamy:GFC30_2878"/>
<feature type="transmembrane region" description="Helical" evidence="2">
    <location>
        <begin position="16"/>
        <end position="38"/>
    </location>
</feature>
<dbReference type="PATRIC" id="fig|294699.3.peg.2966"/>
<evidence type="ECO:0000313" key="4">
    <source>
        <dbReference type="Proteomes" id="UP000076865"/>
    </source>
</evidence>